<sequence length="44" mass="5077">MLYPNVSNHLPYTEGDFPVTFREVRRRAGALLGPSGDIFFPYKF</sequence>
<protein>
    <submittedName>
        <fullName evidence="1">Uncharacterized protein</fullName>
    </submittedName>
</protein>
<accession>A0ABD7MRI0</accession>
<reference evidence="1 2" key="1">
    <citation type="submission" date="2018-06" db="EMBL/GenBank/DDBJ databases">
        <authorList>
            <consortium name="Pathogen Informatics"/>
            <person name="Doyle S."/>
        </authorList>
    </citation>
    <scope>NUCLEOTIDE SEQUENCE [LARGE SCALE GENOMIC DNA]</scope>
    <source>
        <strain evidence="1 2">NCTC7908</strain>
    </source>
</reference>
<dbReference type="Proteomes" id="UP000248741">
    <property type="component" value="Chromosome 1"/>
</dbReference>
<name>A0ABD7MRI0_CORUL</name>
<evidence type="ECO:0000313" key="1">
    <source>
        <dbReference type="EMBL" id="SQG49869.1"/>
    </source>
</evidence>
<dbReference type="AlphaFoldDB" id="A0ABD7MRI0"/>
<dbReference type="EMBL" id="LS483400">
    <property type="protein sequence ID" value="SQG49869.1"/>
    <property type="molecule type" value="Genomic_DNA"/>
</dbReference>
<evidence type="ECO:0000313" key="2">
    <source>
        <dbReference type="Proteomes" id="UP000248741"/>
    </source>
</evidence>
<organism evidence="1 2">
    <name type="scientific">Corynebacterium ulcerans</name>
    <dbReference type="NCBI Taxonomy" id="65058"/>
    <lineage>
        <taxon>Bacteria</taxon>
        <taxon>Bacillati</taxon>
        <taxon>Actinomycetota</taxon>
        <taxon>Actinomycetes</taxon>
        <taxon>Mycobacteriales</taxon>
        <taxon>Corynebacteriaceae</taxon>
        <taxon>Corynebacterium</taxon>
    </lineage>
</organism>
<gene>
    <name evidence="1" type="ORF">NCTC7908_00093</name>
</gene>
<proteinExistence type="predicted"/>